<evidence type="ECO:0000256" key="9">
    <source>
        <dbReference type="SAM" id="Phobius"/>
    </source>
</evidence>
<keyword evidence="3 9" id="KW-1133">Transmembrane helix</keyword>
<dbReference type="Proteomes" id="UP001652621">
    <property type="component" value="Unplaced"/>
</dbReference>
<evidence type="ECO:0000256" key="8">
    <source>
        <dbReference type="ARBA" id="ARBA00023485"/>
    </source>
</evidence>
<gene>
    <name evidence="10" type="primary">101888060</name>
    <name evidence="12" type="synonym">LOC101888060</name>
</gene>
<dbReference type="GO" id="GO:0000139">
    <property type="term" value="C:Golgi membrane"/>
    <property type="evidence" value="ECO:0007669"/>
    <property type="project" value="UniProtKB-SubCell"/>
</dbReference>
<dbReference type="InterPro" id="IPR019352">
    <property type="entry name" value="SPRING1"/>
</dbReference>
<dbReference type="VEuPathDB" id="VectorBase:MDOA012952"/>
<dbReference type="RefSeq" id="XP_005179526.1">
    <property type="nucleotide sequence ID" value="XM_005179469.3"/>
</dbReference>
<evidence type="ECO:0000256" key="2">
    <source>
        <dbReference type="ARBA" id="ARBA00022692"/>
    </source>
</evidence>
<evidence type="ECO:0000313" key="12">
    <source>
        <dbReference type="RefSeq" id="XP_005179526.1"/>
    </source>
</evidence>
<dbReference type="PANTHER" id="PTHR13481">
    <property type="entry name" value="SREBP REGULATING GENE PROTEIN"/>
    <property type="match status" value="1"/>
</dbReference>
<evidence type="ECO:0000256" key="1">
    <source>
        <dbReference type="ARBA" id="ARBA00004194"/>
    </source>
</evidence>
<sequence length="220" mass="25330">MWPAALTRLLKRRLAYIILVILFFVYVITKTFNNKNSPQHFLESDVFTVERTIPLVWRTAEEHLLSPEQLKENPTNPPNIECRNSMQGRDLLVDERGFVCDADVLLANGCCNVQHHSTKYYTCETCNPNTQCCGIYEHCVSCCLHPEKRPVLELALEHIKGRQAMVYAQVADQYELCLVKCRTNSHSVEHENRYRDPTHRFCYGPTQAHESQIEVSGMGS</sequence>
<evidence type="ECO:0000313" key="11">
    <source>
        <dbReference type="Proteomes" id="UP001652621"/>
    </source>
</evidence>
<accession>A0A1I8N9F6</accession>
<keyword evidence="4" id="KW-0333">Golgi apparatus</keyword>
<evidence type="ECO:0000256" key="6">
    <source>
        <dbReference type="ARBA" id="ARBA00023180"/>
    </source>
</evidence>
<dbReference type="OrthoDB" id="70142at2759"/>
<evidence type="ECO:0000256" key="5">
    <source>
        <dbReference type="ARBA" id="ARBA00023136"/>
    </source>
</evidence>
<dbReference type="Pfam" id="PF10218">
    <property type="entry name" value="SPRING1"/>
    <property type="match status" value="1"/>
</dbReference>
<keyword evidence="11" id="KW-1185">Reference proteome</keyword>
<comment type="subcellular location">
    <subcellularLocation>
        <location evidence="1">Golgi apparatus membrane</location>
        <topology evidence="1">Single-pass membrane protein</topology>
    </subcellularLocation>
</comment>
<keyword evidence="5 9" id="KW-0472">Membrane</keyword>
<organism evidence="10">
    <name type="scientific">Musca domestica</name>
    <name type="common">House fly</name>
    <dbReference type="NCBI Taxonomy" id="7370"/>
    <lineage>
        <taxon>Eukaryota</taxon>
        <taxon>Metazoa</taxon>
        <taxon>Ecdysozoa</taxon>
        <taxon>Arthropoda</taxon>
        <taxon>Hexapoda</taxon>
        <taxon>Insecta</taxon>
        <taxon>Pterygota</taxon>
        <taxon>Neoptera</taxon>
        <taxon>Endopterygota</taxon>
        <taxon>Diptera</taxon>
        <taxon>Brachycera</taxon>
        <taxon>Muscomorpha</taxon>
        <taxon>Muscoidea</taxon>
        <taxon>Muscidae</taxon>
        <taxon>Musca</taxon>
    </lineage>
</organism>
<dbReference type="GeneID" id="101888060"/>
<dbReference type="KEGG" id="mde:101888060"/>
<evidence type="ECO:0000313" key="10">
    <source>
        <dbReference type="EnsemblMetazoa" id="MDOA012952-PA"/>
    </source>
</evidence>
<reference evidence="10" key="1">
    <citation type="submission" date="2020-05" db="UniProtKB">
        <authorList>
            <consortium name="EnsemblMetazoa"/>
        </authorList>
    </citation>
    <scope>IDENTIFICATION</scope>
    <source>
        <strain evidence="10">Aabys</strain>
    </source>
</reference>
<dbReference type="AlphaFoldDB" id="A0A1I8N9F6"/>
<comment type="similarity">
    <text evidence="7">Belongs to the SPRING family.</text>
</comment>
<name>A0A1I8N9F6_MUSDO</name>
<dbReference type="VEuPathDB" id="VectorBase:MDOMA2_004526"/>
<reference evidence="12" key="2">
    <citation type="submission" date="2025-04" db="UniProtKB">
        <authorList>
            <consortium name="RefSeq"/>
        </authorList>
    </citation>
    <scope>IDENTIFICATION</scope>
    <source>
        <strain evidence="12">Aabys</strain>
    </source>
</reference>
<keyword evidence="2 9" id="KW-0812">Transmembrane</keyword>
<proteinExistence type="inferred from homology"/>
<keyword evidence="6" id="KW-0325">Glycoprotein</keyword>
<evidence type="ECO:0000256" key="4">
    <source>
        <dbReference type="ARBA" id="ARBA00023034"/>
    </source>
</evidence>
<evidence type="ECO:0000256" key="3">
    <source>
        <dbReference type="ARBA" id="ARBA00022989"/>
    </source>
</evidence>
<feature type="transmembrane region" description="Helical" evidence="9">
    <location>
        <begin position="12"/>
        <end position="29"/>
    </location>
</feature>
<evidence type="ECO:0000256" key="7">
    <source>
        <dbReference type="ARBA" id="ARBA00023461"/>
    </source>
</evidence>
<dbReference type="EnsemblMetazoa" id="MDOA012952-RA">
    <property type="protein sequence ID" value="MDOA012952-PA"/>
    <property type="gene ID" value="MDOA012952"/>
</dbReference>
<dbReference type="GO" id="GO:2000640">
    <property type="term" value="P:positive regulation of SREBP signaling pathway"/>
    <property type="evidence" value="ECO:0007669"/>
    <property type="project" value="InterPro"/>
</dbReference>
<dbReference type="eggNOG" id="KOG3136">
    <property type="taxonomic scope" value="Eukaryota"/>
</dbReference>
<protein>
    <recommendedName>
        <fullName evidence="8">SREBP regulating gene protein</fullName>
    </recommendedName>
</protein>
<dbReference type="PANTHER" id="PTHR13481:SF0">
    <property type="entry name" value="SREBP REGULATING GENE PROTEIN"/>
    <property type="match status" value="1"/>
</dbReference>